<keyword evidence="3 10" id="KW-0813">Transport</keyword>
<accession>A0A2U9R0F4</accession>
<dbReference type="PANTHER" id="PTHR45624">
    <property type="entry name" value="MITOCHONDRIAL BASIC AMINO ACIDS TRANSPORTER-RELATED"/>
    <property type="match status" value="1"/>
</dbReference>
<dbReference type="GO" id="GO:0031966">
    <property type="term" value="C:mitochondrial membrane"/>
    <property type="evidence" value="ECO:0007669"/>
    <property type="project" value="UniProtKB-SubCell"/>
</dbReference>
<proteinExistence type="inferred from homology"/>
<dbReference type="InterPro" id="IPR023395">
    <property type="entry name" value="MCP_dom_sf"/>
</dbReference>
<evidence type="ECO:0008006" key="13">
    <source>
        <dbReference type="Google" id="ProtNLM"/>
    </source>
</evidence>
<dbReference type="PROSITE" id="PS50920">
    <property type="entry name" value="SOLCAR"/>
    <property type="match status" value="3"/>
</dbReference>
<dbReference type="GO" id="GO:1990575">
    <property type="term" value="P:mitochondrial L-ornithine transmembrane transport"/>
    <property type="evidence" value="ECO:0007669"/>
    <property type="project" value="TreeGrafter"/>
</dbReference>
<dbReference type="SUPFAM" id="SSF103506">
    <property type="entry name" value="Mitochondrial carrier"/>
    <property type="match status" value="1"/>
</dbReference>
<protein>
    <recommendedName>
        <fullName evidence="13">Mitochondrial substrate carrier family protein L</fullName>
    </recommendedName>
</protein>
<dbReference type="InterPro" id="IPR050567">
    <property type="entry name" value="Mitochondrial_Carrier"/>
</dbReference>
<dbReference type="Gene3D" id="1.50.40.10">
    <property type="entry name" value="Mitochondrial carrier domain"/>
    <property type="match status" value="1"/>
</dbReference>
<dbReference type="PANTHER" id="PTHR45624:SF57">
    <property type="entry name" value="MITOCHONDRIAL SUBSTRATE CARRIER FAMILY PROTEIN L"/>
    <property type="match status" value="1"/>
</dbReference>
<dbReference type="EMBL" id="CP028774">
    <property type="protein sequence ID" value="AWU74782.1"/>
    <property type="molecule type" value="Genomic_DNA"/>
</dbReference>
<feature type="repeat" description="Solcar" evidence="9">
    <location>
        <begin position="60"/>
        <end position="144"/>
    </location>
</feature>
<dbReference type="GeneID" id="40382547"/>
<name>A0A2U9R0F4_PICKU</name>
<evidence type="ECO:0000313" key="12">
    <source>
        <dbReference type="Proteomes" id="UP000249293"/>
    </source>
</evidence>
<dbReference type="Proteomes" id="UP000249293">
    <property type="component" value="Chromosome 2"/>
</dbReference>
<dbReference type="STRING" id="4909.A0A2U9R0F4"/>
<dbReference type="OrthoDB" id="193856at2759"/>
<evidence type="ECO:0000256" key="10">
    <source>
        <dbReference type="RuleBase" id="RU000488"/>
    </source>
</evidence>
<keyword evidence="8 9" id="KW-0472">Membrane</keyword>
<keyword evidence="7" id="KW-0496">Mitochondrion</keyword>
<sequence>MEFMISPNSMLDPVRHFTLSIGSLNCPLPLYQLLELSGCLEMSDNKAAHTRPTENNKKHPPRYAGFIAGVFSGVMKNAVGHPFDSVKVRLQTSSGRFTGPLDCTLKTLRNEGVQGLYKGFTPPLVGWVLMDSVMLGSLTVYRRLVKENIYPDEKKMPLFGHCLAGLLSGWTVSFVAAPIETLKARLQVQYDAKSKIYSGPIDCLIKLWKHDGIRTLYKGLIPTMIFRTNFIVWWGSYEIITNYFTEHTNLSKAATNFWAGGLSATCFWITAYPADVVKNVIMIDGVSNPRFHKYSDAVKYVYRERGGLRGFTKGFLPSILRSFPANAAALAAFEFVMRLF</sequence>
<organism evidence="11 12">
    <name type="scientific">Pichia kudriavzevii</name>
    <name type="common">Yeast</name>
    <name type="synonym">Issatchenkia orientalis</name>
    <dbReference type="NCBI Taxonomy" id="4909"/>
    <lineage>
        <taxon>Eukaryota</taxon>
        <taxon>Fungi</taxon>
        <taxon>Dikarya</taxon>
        <taxon>Ascomycota</taxon>
        <taxon>Saccharomycotina</taxon>
        <taxon>Pichiomycetes</taxon>
        <taxon>Pichiales</taxon>
        <taxon>Pichiaceae</taxon>
        <taxon>Pichia</taxon>
    </lineage>
</organism>
<evidence type="ECO:0000313" key="11">
    <source>
        <dbReference type="EMBL" id="AWU74782.1"/>
    </source>
</evidence>
<reference evidence="11 12" key="1">
    <citation type="submission" date="2018-06" db="EMBL/GenBank/DDBJ databases">
        <title>Population genomics shows no distinction between pathogenic Candida krusei and environmental Pichia kudriavzevii: One species, four names.</title>
        <authorList>
            <person name="Douglass A.P."/>
            <person name="Offei B."/>
            <person name="Braun-Galleani S."/>
            <person name="Coughlan A.Y."/>
            <person name="Martos A."/>
            <person name="Ortiz-Merino R.A."/>
            <person name="Byrne K.P."/>
            <person name="Wolfe K.H."/>
        </authorList>
    </citation>
    <scope>NUCLEOTIDE SEQUENCE [LARGE SCALE GENOMIC DNA]</scope>
    <source>
        <strain evidence="11 12">CBS573</strain>
    </source>
</reference>
<evidence type="ECO:0000256" key="2">
    <source>
        <dbReference type="ARBA" id="ARBA00006375"/>
    </source>
</evidence>
<keyword evidence="12" id="KW-1185">Reference proteome</keyword>
<feature type="repeat" description="Solcar" evidence="9">
    <location>
        <begin position="251"/>
        <end position="339"/>
    </location>
</feature>
<evidence type="ECO:0000256" key="3">
    <source>
        <dbReference type="ARBA" id="ARBA00022448"/>
    </source>
</evidence>
<comment type="subcellular location">
    <subcellularLocation>
        <location evidence="1">Mitochondrion membrane</location>
        <topology evidence="1">Multi-pass membrane protein</topology>
    </subcellularLocation>
</comment>
<evidence type="ECO:0000256" key="8">
    <source>
        <dbReference type="ARBA" id="ARBA00023136"/>
    </source>
</evidence>
<keyword evidence="5" id="KW-0677">Repeat</keyword>
<dbReference type="KEGG" id="pkz:C5L36_0B00490"/>
<dbReference type="InterPro" id="IPR018108">
    <property type="entry name" value="MCP_transmembrane"/>
</dbReference>
<feature type="repeat" description="Solcar" evidence="9">
    <location>
        <begin position="156"/>
        <end position="243"/>
    </location>
</feature>
<dbReference type="Pfam" id="PF00153">
    <property type="entry name" value="Mito_carr"/>
    <property type="match status" value="3"/>
</dbReference>
<dbReference type="AlphaFoldDB" id="A0A2U9R0F4"/>
<dbReference type="RefSeq" id="XP_029320259.1">
    <property type="nucleotide sequence ID" value="XM_029464400.1"/>
</dbReference>
<evidence type="ECO:0000256" key="5">
    <source>
        <dbReference type="ARBA" id="ARBA00022737"/>
    </source>
</evidence>
<gene>
    <name evidence="11" type="ORF">C5L36_0B00490</name>
</gene>
<evidence type="ECO:0000256" key="9">
    <source>
        <dbReference type="PROSITE-ProRule" id="PRU00282"/>
    </source>
</evidence>
<keyword evidence="6" id="KW-1133">Transmembrane helix</keyword>
<comment type="similarity">
    <text evidence="2 10">Belongs to the mitochondrial carrier (TC 2.A.29) family.</text>
</comment>
<evidence type="ECO:0000256" key="7">
    <source>
        <dbReference type="ARBA" id="ARBA00023128"/>
    </source>
</evidence>
<evidence type="ECO:0000256" key="6">
    <source>
        <dbReference type="ARBA" id="ARBA00022989"/>
    </source>
</evidence>
<dbReference type="VEuPathDB" id="FungiDB:C5L36_0B00490"/>
<keyword evidence="4 9" id="KW-0812">Transmembrane</keyword>
<dbReference type="GO" id="GO:0000064">
    <property type="term" value="F:L-ornithine transmembrane transporter activity"/>
    <property type="evidence" value="ECO:0007669"/>
    <property type="project" value="TreeGrafter"/>
</dbReference>
<evidence type="ECO:0000256" key="4">
    <source>
        <dbReference type="ARBA" id="ARBA00022692"/>
    </source>
</evidence>
<evidence type="ECO:0000256" key="1">
    <source>
        <dbReference type="ARBA" id="ARBA00004225"/>
    </source>
</evidence>